<comment type="caution">
    <text evidence="5">The sequence shown here is derived from an EMBL/GenBank/DDBJ whole genome shotgun (WGS) entry which is preliminary data.</text>
</comment>
<keyword evidence="4" id="KW-0732">Signal</keyword>
<dbReference type="Proteomes" id="UP000766486">
    <property type="component" value="Unassembled WGS sequence"/>
</dbReference>
<gene>
    <name evidence="5" type="ORF">CLO192961_LOCUS384125</name>
</gene>
<dbReference type="PANTHER" id="PTHR16631">
    <property type="entry name" value="GLUCAN 1,3-BETA-GLUCOSIDASE"/>
    <property type="match status" value="1"/>
</dbReference>
<comment type="subcellular location">
    <subcellularLocation>
        <location evidence="1">Cell envelope</location>
    </subcellularLocation>
</comment>
<keyword evidence="3" id="KW-0378">Hydrolase</keyword>
<evidence type="ECO:0000256" key="3">
    <source>
        <dbReference type="ARBA" id="ARBA00022801"/>
    </source>
</evidence>
<evidence type="ECO:0000313" key="6">
    <source>
        <dbReference type="Proteomes" id="UP000766486"/>
    </source>
</evidence>
<name>A0ABY6UT52_BIOOC</name>
<keyword evidence="6" id="KW-1185">Reference proteome</keyword>
<dbReference type="Gene3D" id="3.20.20.80">
    <property type="entry name" value="Glycosidases"/>
    <property type="match status" value="2"/>
</dbReference>
<comment type="similarity">
    <text evidence="2">Belongs to the glycosyl hydrolase 17 family.</text>
</comment>
<evidence type="ECO:0000256" key="4">
    <source>
        <dbReference type="SAM" id="SignalP"/>
    </source>
</evidence>
<protein>
    <recommendedName>
        <fullName evidence="7">Glycoside hydrolase family 17</fullName>
    </recommendedName>
</protein>
<evidence type="ECO:0008006" key="7">
    <source>
        <dbReference type="Google" id="ProtNLM"/>
    </source>
</evidence>
<feature type="signal peptide" evidence="4">
    <location>
        <begin position="1"/>
        <end position="19"/>
    </location>
</feature>
<dbReference type="InterPro" id="IPR050732">
    <property type="entry name" value="Beta-glucan_modifiers"/>
</dbReference>
<dbReference type="InterPro" id="IPR017853">
    <property type="entry name" value="GH"/>
</dbReference>
<dbReference type="SUPFAM" id="SSF51445">
    <property type="entry name" value="(Trans)glycosidases"/>
    <property type="match status" value="1"/>
</dbReference>
<dbReference type="EMBL" id="CABFNS010000888">
    <property type="protein sequence ID" value="VUC34575.1"/>
    <property type="molecule type" value="Genomic_DNA"/>
</dbReference>
<accession>A0ABY6UT52</accession>
<proteinExistence type="inferred from homology"/>
<organism evidence="5 6">
    <name type="scientific">Bionectria ochroleuca</name>
    <name type="common">Gliocladium roseum</name>
    <dbReference type="NCBI Taxonomy" id="29856"/>
    <lineage>
        <taxon>Eukaryota</taxon>
        <taxon>Fungi</taxon>
        <taxon>Dikarya</taxon>
        <taxon>Ascomycota</taxon>
        <taxon>Pezizomycotina</taxon>
        <taxon>Sordariomycetes</taxon>
        <taxon>Hypocreomycetidae</taxon>
        <taxon>Hypocreales</taxon>
        <taxon>Bionectriaceae</taxon>
        <taxon>Clonostachys</taxon>
    </lineage>
</organism>
<evidence type="ECO:0000256" key="1">
    <source>
        <dbReference type="ARBA" id="ARBA00004196"/>
    </source>
</evidence>
<sequence>MTLGDVILCALALASSGAALPTKIGPKDAARLNRREEITAYDDSLAAPTTVAAEVAYLQDGAPVSTDTKTIVVLPTAPRSVSLPSDDADEQILEALGISGSAAPSPTAPGKADKADKFGISYAPYRGDHGCKDARDVQNDFDQLKDYSVIRIYGTDCDQVSKTYKAAKNTKTKLMLGVWDINDVENEVSKIIQGVEGGWDKIKAVSVGNEVVNKGEASPQKVIGAVKKARSLLRGAGFKGPVVTVDTFNAIEQNPELCEASDFCAINAHAFFDSTTSASYAGKWLKDTVQRVKLALPKPMNVVVTETGWPMDGSPNGLAIPSLANQKLAIESIKKAFSDNPGDVVLFSAFNDLWKTKSMDTFNAEQFYGIGGAISKSDRYI</sequence>
<feature type="chain" id="PRO_5045858438" description="Glycoside hydrolase family 17" evidence="4">
    <location>
        <begin position="20"/>
        <end position="381"/>
    </location>
</feature>
<evidence type="ECO:0000256" key="2">
    <source>
        <dbReference type="ARBA" id="ARBA00008773"/>
    </source>
</evidence>
<evidence type="ECO:0000313" key="5">
    <source>
        <dbReference type="EMBL" id="VUC34575.1"/>
    </source>
</evidence>
<reference evidence="5 6" key="1">
    <citation type="submission" date="2019-06" db="EMBL/GenBank/DDBJ databases">
        <authorList>
            <person name="Broberg M."/>
        </authorList>
    </citation>
    <scope>NUCLEOTIDE SEQUENCE [LARGE SCALE GENOMIC DNA]</scope>
</reference>
<dbReference type="PANTHER" id="PTHR16631:SF14">
    <property type="entry name" value="FAMILY 17 GLUCOSIDASE SCW10-RELATED"/>
    <property type="match status" value="1"/>
</dbReference>